<dbReference type="InterPro" id="IPR051065">
    <property type="entry name" value="Ras-related_GTPase"/>
</dbReference>
<dbReference type="PROSITE" id="PS51421">
    <property type="entry name" value="RAS"/>
    <property type="match status" value="1"/>
</dbReference>
<dbReference type="SMART" id="SM00175">
    <property type="entry name" value="RAB"/>
    <property type="match status" value="1"/>
</dbReference>
<evidence type="ECO:0000256" key="2">
    <source>
        <dbReference type="ARBA" id="ARBA00011984"/>
    </source>
</evidence>
<evidence type="ECO:0000313" key="5">
    <source>
        <dbReference type="EMBL" id="CAH3015218.1"/>
    </source>
</evidence>
<reference evidence="5 6" key="1">
    <citation type="submission" date="2022-05" db="EMBL/GenBank/DDBJ databases">
        <authorList>
            <consortium name="Genoscope - CEA"/>
            <person name="William W."/>
        </authorList>
    </citation>
    <scope>NUCLEOTIDE SEQUENCE [LARGE SCALE GENOMIC DNA]</scope>
</reference>
<dbReference type="PROSITE" id="PS51420">
    <property type="entry name" value="RHO"/>
    <property type="match status" value="1"/>
</dbReference>
<dbReference type="SUPFAM" id="SSF52540">
    <property type="entry name" value="P-loop containing nucleoside triphosphate hydrolases"/>
    <property type="match status" value="1"/>
</dbReference>
<accession>A0ABN8LI06</accession>
<dbReference type="PANTHER" id="PTHR45704">
    <property type="entry name" value="RAS-LIKE FAMILY MEMBER 11"/>
    <property type="match status" value="1"/>
</dbReference>
<dbReference type="Proteomes" id="UP001159427">
    <property type="component" value="Unassembled WGS sequence"/>
</dbReference>
<comment type="caution">
    <text evidence="5">The sequence shown here is derived from an EMBL/GenBank/DDBJ whole genome shotgun (WGS) entry which is preliminary data.</text>
</comment>
<dbReference type="Gene3D" id="3.40.50.300">
    <property type="entry name" value="P-loop containing nucleotide triphosphate hydrolases"/>
    <property type="match status" value="1"/>
</dbReference>
<dbReference type="EMBL" id="CALNXI010000020">
    <property type="protein sequence ID" value="CAH3015218.1"/>
    <property type="molecule type" value="Genomic_DNA"/>
</dbReference>
<dbReference type="InterPro" id="IPR027417">
    <property type="entry name" value="P-loop_NTPase"/>
</dbReference>
<dbReference type="InterPro" id="IPR001806">
    <property type="entry name" value="Small_GTPase"/>
</dbReference>
<comment type="catalytic activity">
    <reaction evidence="4">
        <text>GTP + H2O = GDP + phosphate + H(+)</text>
        <dbReference type="Rhea" id="RHEA:19669"/>
        <dbReference type="ChEBI" id="CHEBI:15377"/>
        <dbReference type="ChEBI" id="CHEBI:15378"/>
        <dbReference type="ChEBI" id="CHEBI:37565"/>
        <dbReference type="ChEBI" id="CHEBI:43474"/>
        <dbReference type="ChEBI" id="CHEBI:58189"/>
        <dbReference type="EC" id="3.6.5.2"/>
    </reaction>
</comment>
<name>A0ABN8LI06_9CNID</name>
<dbReference type="InterPro" id="IPR005225">
    <property type="entry name" value="Small_GTP-bd"/>
</dbReference>
<protein>
    <recommendedName>
        <fullName evidence="2">small monomeric GTPase</fullName>
        <ecNumber evidence="2">3.6.5.2</ecNumber>
    </recommendedName>
</protein>
<gene>
    <name evidence="5" type="ORF">PEVE_00013493</name>
</gene>
<dbReference type="Pfam" id="PF00071">
    <property type="entry name" value="Ras"/>
    <property type="match status" value="1"/>
</dbReference>
<dbReference type="EC" id="3.6.5.2" evidence="2"/>
<evidence type="ECO:0000256" key="4">
    <source>
        <dbReference type="ARBA" id="ARBA00048098"/>
    </source>
</evidence>
<keyword evidence="6" id="KW-1185">Reference proteome</keyword>
<sequence>MAVNHVFALIMYYSRDRCRSLICRVRVTGVPLPVRNPGGYHGICIIVKRGDRDFRSQNILNFSNSSAHFRITRQGLEHEGSVKAGHMSLRRENTAPPRFYGTSLAKRQPRASFTPPQQTAHQVIRRGSLGVIQSNSAEKKLLFSKRSNSLGGANDDYSPTKLDFQSLKKRPSLLGTGKLKSGNKETEAISNRAEKHSMVILGAGGVGKTALVVRFVTGRFLNEYDPTLEMVYEKDVPIGESIVSLDILDTAGNAEASYIRNGEGFIVVYSINDHYSFEVARQMVKLIKEVRKSDSECQVPVILVGNKRDLRRGRQVSKEEARETASEFCCSHYETSALTNRNVQMVFFNMVFQVRFTKKTRLKSQGSSGTNGFLSTVRQLFSPQRRSSLPSS</sequence>
<keyword evidence="3" id="KW-0378">Hydrolase</keyword>
<dbReference type="CDD" id="cd00876">
    <property type="entry name" value="Ras"/>
    <property type="match status" value="1"/>
</dbReference>
<dbReference type="SMART" id="SM00173">
    <property type="entry name" value="RAS"/>
    <property type="match status" value="1"/>
</dbReference>
<dbReference type="PRINTS" id="PR00449">
    <property type="entry name" value="RASTRNSFRMNG"/>
</dbReference>
<evidence type="ECO:0000256" key="3">
    <source>
        <dbReference type="ARBA" id="ARBA00022801"/>
    </source>
</evidence>
<comment type="similarity">
    <text evidence="1">Belongs to the small GTPase superfamily. Ras family.</text>
</comment>
<proteinExistence type="inferred from homology"/>
<organism evidence="5 6">
    <name type="scientific">Porites evermanni</name>
    <dbReference type="NCBI Taxonomy" id="104178"/>
    <lineage>
        <taxon>Eukaryota</taxon>
        <taxon>Metazoa</taxon>
        <taxon>Cnidaria</taxon>
        <taxon>Anthozoa</taxon>
        <taxon>Hexacorallia</taxon>
        <taxon>Scleractinia</taxon>
        <taxon>Fungiina</taxon>
        <taxon>Poritidae</taxon>
        <taxon>Porites</taxon>
    </lineage>
</organism>
<dbReference type="PROSITE" id="PS51419">
    <property type="entry name" value="RAB"/>
    <property type="match status" value="1"/>
</dbReference>
<dbReference type="NCBIfam" id="TIGR00231">
    <property type="entry name" value="small_GTP"/>
    <property type="match status" value="1"/>
</dbReference>
<evidence type="ECO:0000313" key="6">
    <source>
        <dbReference type="Proteomes" id="UP001159427"/>
    </source>
</evidence>
<dbReference type="SMART" id="SM00174">
    <property type="entry name" value="RHO"/>
    <property type="match status" value="1"/>
</dbReference>
<evidence type="ECO:0000256" key="1">
    <source>
        <dbReference type="ARBA" id="ARBA00008344"/>
    </source>
</evidence>